<dbReference type="PANTHER" id="PTHR43649:SF12">
    <property type="entry name" value="DIACETYLCHITOBIOSE BINDING PROTEIN DASA"/>
    <property type="match status" value="1"/>
</dbReference>
<dbReference type="Gene3D" id="3.40.190.10">
    <property type="entry name" value="Periplasmic binding protein-like II"/>
    <property type="match status" value="2"/>
</dbReference>
<dbReference type="PROSITE" id="PS01037">
    <property type="entry name" value="SBP_BACTERIAL_1"/>
    <property type="match status" value="1"/>
</dbReference>
<reference evidence="5 6" key="1">
    <citation type="submission" date="2019-12" db="EMBL/GenBank/DDBJ databases">
        <title>Paenibacillus sp. nov., an endophytic bacterium isolated from the stem of Dendrobium.</title>
        <authorList>
            <person name="Zhao R."/>
        </authorList>
    </citation>
    <scope>NUCLEOTIDE SEQUENCE [LARGE SCALE GENOMIC DNA]</scope>
    <source>
        <strain evidence="5 6">HJL G12</strain>
    </source>
</reference>
<dbReference type="Proteomes" id="UP000460318">
    <property type="component" value="Unassembled WGS sequence"/>
</dbReference>
<dbReference type="PROSITE" id="PS00018">
    <property type="entry name" value="EF_HAND_1"/>
    <property type="match status" value="1"/>
</dbReference>
<comment type="caution">
    <text evidence="5">The sequence shown here is derived from an EMBL/GenBank/DDBJ whole genome shotgun (WGS) entry which is preliminary data.</text>
</comment>
<feature type="chain" id="PRO_5038700432" evidence="4">
    <location>
        <begin position="23"/>
        <end position="483"/>
    </location>
</feature>
<proteinExistence type="inferred from homology"/>
<name>A0A7X3IN81_9BACL</name>
<dbReference type="Pfam" id="PF01547">
    <property type="entry name" value="SBP_bac_1"/>
    <property type="match status" value="1"/>
</dbReference>
<protein>
    <submittedName>
        <fullName evidence="5">Extracellular solute-binding protein</fullName>
    </submittedName>
</protein>
<keyword evidence="6" id="KW-1185">Reference proteome</keyword>
<keyword evidence="2" id="KW-0813">Transport</keyword>
<evidence type="ECO:0000256" key="2">
    <source>
        <dbReference type="ARBA" id="ARBA00022448"/>
    </source>
</evidence>
<dbReference type="GO" id="GO:0055085">
    <property type="term" value="P:transmembrane transport"/>
    <property type="evidence" value="ECO:0007669"/>
    <property type="project" value="InterPro"/>
</dbReference>
<dbReference type="AlphaFoldDB" id="A0A7X3IN81"/>
<accession>A0A7X3IN81</accession>
<evidence type="ECO:0000256" key="4">
    <source>
        <dbReference type="SAM" id="SignalP"/>
    </source>
</evidence>
<dbReference type="InterPro" id="IPR050490">
    <property type="entry name" value="Bact_solute-bd_prot1"/>
</dbReference>
<dbReference type="PANTHER" id="PTHR43649">
    <property type="entry name" value="ARABINOSE-BINDING PROTEIN-RELATED"/>
    <property type="match status" value="1"/>
</dbReference>
<dbReference type="RefSeq" id="WP_160500603.1">
    <property type="nucleotide sequence ID" value="NZ_WUBI01000005.1"/>
</dbReference>
<dbReference type="InterPro" id="IPR018247">
    <property type="entry name" value="EF_Hand_1_Ca_BS"/>
</dbReference>
<dbReference type="InterPro" id="IPR006061">
    <property type="entry name" value="SBP_1_CS"/>
</dbReference>
<keyword evidence="3 4" id="KW-0732">Signal</keyword>
<dbReference type="InterPro" id="IPR006059">
    <property type="entry name" value="SBP"/>
</dbReference>
<gene>
    <name evidence="5" type="ORF">GRF59_25815</name>
</gene>
<evidence type="ECO:0000313" key="6">
    <source>
        <dbReference type="Proteomes" id="UP000460318"/>
    </source>
</evidence>
<dbReference type="SUPFAM" id="SSF53850">
    <property type="entry name" value="Periplasmic binding protein-like II"/>
    <property type="match status" value="1"/>
</dbReference>
<feature type="signal peptide" evidence="4">
    <location>
        <begin position="1"/>
        <end position="22"/>
    </location>
</feature>
<sequence length="483" mass="54586">MLRRQHGFIIAFFMSIVLLLNACSGGDGGQKEAAGEKNGQEPAKEKQWVIKIDPQNNLPRKATATDPREIKALTEIVAEYEKLKPNVKIEFVDVGNQDRSAWMQARMLSKDAPDVFWDNYDDTWLHYQKGWFLKMDDWLQKPNPYQDNKPWKDMFVPGILDSVRAPDGALYVVPADGVGVAIYYNKKIFSDLGLSIPKTWSEFMDAQAKIKAAGITPFAIEGKGDCCHLHWIDSLISSQFYMGKIADMDRNNNNNLEVNEIALAVQNGKYPDQEQLSQQWKLVKDWSQYWNKGFTSATDSLQMFAQSKVAMIFGGSWTNGQLKQAKVPFEFGAFNFPVITQQDASLATGQQTKIYGAWGALQWLVPGYLAKEDPEKIPVIMDFLMFLSKPENVSKVDLESDGEPNIVGAEPPPGHEVFHEDIDIANMQGYNSRMDKSYSNVFLASLQTYLTGSDSLEKFISRVIEQSKKSSENLIKQNPDWTK</sequence>
<evidence type="ECO:0000256" key="1">
    <source>
        <dbReference type="ARBA" id="ARBA00008520"/>
    </source>
</evidence>
<organism evidence="5 6">
    <name type="scientific">Paenibacillus dendrobii</name>
    <dbReference type="NCBI Taxonomy" id="2691084"/>
    <lineage>
        <taxon>Bacteria</taxon>
        <taxon>Bacillati</taxon>
        <taxon>Bacillota</taxon>
        <taxon>Bacilli</taxon>
        <taxon>Bacillales</taxon>
        <taxon>Paenibacillaceae</taxon>
        <taxon>Paenibacillus</taxon>
    </lineage>
</organism>
<comment type="similarity">
    <text evidence="1">Belongs to the bacterial solute-binding protein 1 family.</text>
</comment>
<dbReference type="EMBL" id="WUBI01000005">
    <property type="protein sequence ID" value="MWV47034.1"/>
    <property type="molecule type" value="Genomic_DNA"/>
</dbReference>
<evidence type="ECO:0000256" key="3">
    <source>
        <dbReference type="ARBA" id="ARBA00022729"/>
    </source>
</evidence>
<evidence type="ECO:0000313" key="5">
    <source>
        <dbReference type="EMBL" id="MWV47034.1"/>
    </source>
</evidence>